<dbReference type="AlphaFoldDB" id="A0A1H1YNG9"/>
<sequence>MRYAWRCLVALFLPDPDGLPVDELIEQLALDIAARYAAAEDELIREVARRAARDLALSGQIQTAPAGAGLTVAERRRQNRILAELAGHRAQSLRELQYRAIQLVDHLRKDDFAQRVVEIASREGEAAAAAHLGLAGPIQPGIIPIPVIGGPVATSATTLGSTATQAVGAIAFSLESRLEVLNQRLTRFPQDAYQRIVAI</sequence>
<evidence type="ECO:0000313" key="1">
    <source>
        <dbReference type="EMBL" id="SDT22646.1"/>
    </source>
</evidence>
<keyword evidence="2" id="KW-1185">Reference proteome</keyword>
<dbReference type="Proteomes" id="UP000181956">
    <property type="component" value="Chromosome I"/>
</dbReference>
<evidence type="ECO:0000313" key="2">
    <source>
        <dbReference type="Proteomes" id="UP000181956"/>
    </source>
</evidence>
<gene>
    <name evidence="1" type="ORF">SAMN04489834_3140</name>
</gene>
<protein>
    <submittedName>
        <fullName evidence="1">Uncharacterized protein</fullName>
    </submittedName>
</protein>
<organism evidence="1 2">
    <name type="scientific">Microterricola viridarii</name>
    <dbReference type="NCBI Taxonomy" id="412690"/>
    <lineage>
        <taxon>Bacteria</taxon>
        <taxon>Bacillati</taxon>
        <taxon>Actinomycetota</taxon>
        <taxon>Actinomycetes</taxon>
        <taxon>Micrococcales</taxon>
        <taxon>Microbacteriaceae</taxon>
        <taxon>Microterricola</taxon>
    </lineage>
</organism>
<accession>A0A1H1YNG9</accession>
<dbReference type="EMBL" id="LT629742">
    <property type="protein sequence ID" value="SDT22646.1"/>
    <property type="molecule type" value="Genomic_DNA"/>
</dbReference>
<name>A0A1H1YNG9_9MICO</name>
<proteinExistence type="predicted"/>
<reference evidence="2" key="1">
    <citation type="submission" date="2016-10" db="EMBL/GenBank/DDBJ databases">
        <authorList>
            <person name="Varghese N."/>
            <person name="Submissions S."/>
        </authorList>
    </citation>
    <scope>NUCLEOTIDE SEQUENCE [LARGE SCALE GENOMIC DNA]</scope>
    <source>
        <strain evidence="2">DSM 21772</strain>
    </source>
</reference>